<evidence type="ECO:0000313" key="5">
    <source>
        <dbReference type="Proteomes" id="UP000799440"/>
    </source>
</evidence>
<dbReference type="EMBL" id="MU006602">
    <property type="protein sequence ID" value="KAF2742950.1"/>
    <property type="molecule type" value="Genomic_DNA"/>
</dbReference>
<dbReference type="SUPFAM" id="SSF56801">
    <property type="entry name" value="Acetyl-CoA synthetase-like"/>
    <property type="match status" value="1"/>
</dbReference>
<dbReference type="OrthoDB" id="1898221at2759"/>
<dbReference type="Pfam" id="PF13193">
    <property type="entry name" value="AMP-binding_C"/>
    <property type="match status" value="1"/>
</dbReference>
<keyword evidence="5" id="KW-1185">Reference proteome</keyword>
<feature type="transmembrane region" description="Helical" evidence="1">
    <location>
        <begin position="231"/>
        <end position="251"/>
    </location>
</feature>
<organism evidence="4 5">
    <name type="scientific">Sporormia fimetaria CBS 119925</name>
    <dbReference type="NCBI Taxonomy" id="1340428"/>
    <lineage>
        <taxon>Eukaryota</taxon>
        <taxon>Fungi</taxon>
        <taxon>Dikarya</taxon>
        <taxon>Ascomycota</taxon>
        <taxon>Pezizomycotina</taxon>
        <taxon>Dothideomycetes</taxon>
        <taxon>Pleosporomycetidae</taxon>
        <taxon>Pleosporales</taxon>
        <taxon>Sporormiaceae</taxon>
        <taxon>Sporormia</taxon>
    </lineage>
</organism>
<evidence type="ECO:0000256" key="1">
    <source>
        <dbReference type="SAM" id="Phobius"/>
    </source>
</evidence>
<name>A0A6A6UZW2_9PLEO</name>
<feature type="domain" description="AMP-binding enzyme C-terminal" evidence="3">
    <location>
        <begin position="439"/>
        <end position="521"/>
    </location>
</feature>
<evidence type="ECO:0000313" key="4">
    <source>
        <dbReference type="EMBL" id="KAF2742950.1"/>
    </source>
</evidence>
<dbReference type="PANTHER" id="PTHR24096">
    <property type="entry name" value="LONG-CHAIN-FATTY-ACID--COA LIGASE"/>
    <property type="match status" value="1"/>
</dbReference>
<dbReference type="InterPro" id="IPR045851">
    <property type="entry name" value="AMP-bd_C_sf"/>
</dbReference>
<dbReference type="Proteomes" id="UP000799440">
    <property type="component" value="Unassembled WGS sequence"/>
</dbReference>
<dbReference type="InterPro" id="IPR020845">
    <property type="entry name" value="AMP-binding_CS"/>
</dbReference>
<dbReference type="GO" id="GO:0019748">
    <property type="term" value="P:secondary metabolic process"/>
    <property type="evidence" value="ECO:0007669"/>
    <property type="project" value="TreeGrafter"/>
</dbReference>
<dbReference type="InterPro" id="IPR025110">
    <property type="entry name" value="AMP-bd_C"/>
</dbReference>
<dbReference type="InterPro" id="IPR000873">
    <property type="entry name" value="AMP-dep_synth/lig_dom"/>
</dbReference>
<accession>A0A6A6UZW2</accession>
<dbReference type="Gene3D" id="3.30.300.30">
    <property type="match status" value="1"/>
</dbReference>
<keyword evidence="1" id="KW-0472">Membrane</keyword>
<evidence type="ECO:0000259" key="3">
    <source>
        <dbReference type="Pfam" id="PF13193"/>
    </source>
</evidence>
<dbReference type="AlphaFoldDB" id="A0A6A6UZW2"/>
<gene>
    <name evidence="4" type="ORF">M011DRAFT_529511</name>
</gene>
<reference evidence="4" key="1">
    <citation type="journal article" date="2020" name="Stud. Mycol.">
        <title>101 Dothideomycetes genomes: a test case for predicting lifestyles and emergence of pathogens.</title>
        <authorList>
            <person name="Haridas S."/>
            <person name="Albert R."/>
            <person name="Binder M."/>
            <person name="Bloem J."/>
            <person name="Labutti K."/>
            <person name="Salamov A."/>
            <person name="Andreopoulos B."/>
            <person name="Baker S."/>
            <person name="Barry K."/>
            <person name="Bills G."/>
            <person name="Bluhm B."/>
            <person name="Cannon C."/>
            <person name="Castanera R."/>
            <person name="Culley D."/>
            <person name="Daum C."/>
            <person name="Ezra D."/>
            <person name="Gonzalez J."/>
            <person name="Henrissat B."/>
            <person name="Kuo A."/>
            <person name="Liang C."/>
            <person name="Lipzen A."/>
            <person name="Lutzoni F."/>
            <person name="Magnuson J."/>
            <person name="Mondo S."/>
            <person name="Nolan M."/>
            <person name="Ohm R."/>
            <person name="Pangilinan J."/>
            <person name="Park H.-J."/>
            <person name="Ramirez L."/>
            <person name="Alfaro M."/>
            <person name="Sun H."/>
            <person name="Tritt A."/>
            <person name="Yoshinaga Y."/>
            <person name="Zwiers L.-H."/>
            <person name="Turgeon B."/>
            <person name="Goodwin S."/>
            <person name="Spatafora J."/>
            <person name="Crous P."/>
            <person name="Grigoriev I."/>
        </authorList>
    </citation>
    <scope>NUCLEOTIDE SEQUENCE</scope>
    <source>
        <strain evidence="4">CBS 119925</strain>
    </source>
</reference>
<keyword evidence="4" id="KW-0436">Ligase</keyword>
<dbReference type="InterPro" id="IPR042099">
    <property type="entry name" value="ANL_N_sf"/>
</dbReference>
<dbReference type="GO" id="GO:0016405">
    <property type="term" value="F:CoA-ligase activity"/>
    <property type="evidence" value="ECO:0007669"/>
    <property type="project" value="TreeGrafter"/>
</dbReference>
<keyword evidence="1" id="KW-1133">Transmembrane helix</keyword>
<dbReference type="Gene3D" id="3.40.50.12780">
    <property type="entry name" value="N-terminal domain of ligase-like"/>
    <property type="match status" value="1"/>
</dbReference>
<keyword evidence="1" id="KW-0812">Transmembrane</keyword>
<dbReference type="PANTHER" id="PTHR24096:SF295">
    <property type="entry name" value="ACETYL-COA SYNTHETASE-LIKE PROTEIN"/>
    <property type="match status" value="1"/>
</dbReference>
<feature type="domain" description="AMP-dependent synthetase/ligase" evidence="2">
    <location>
        <begin position="35"/>
        <end position="386"/>
    </location>
</feature>
<protein>
    <submittedName>
        <fullName evidence="4">Acyl-CoA synthetases/AMP-acid ligases II</fullName>
    </submittedName>
</protein>
<dbReference type="PROSITE" id="PS00455">
    <property type="entry name" value="AMP_BINDING"/>
    <property type="match status" value="1"/>
</dbReference>
<evidence type="ECO:0000259" key="2">
    <source>
        <dbReference type="Pfam" id="PF00501"/>
    </source>
</evidence>
<dbReference type="Pfam" id="PF00501">
    <property type="entry name" value="AMP-binding"/>
    <property type="match status" value="1"/>
</dbReference>
<proteinExistence type="predicted"/>
<sequence>MAANIYKSSYPRVVVPTNESIWQFLVASNIDDVSPRKVVLQEYERPERTLTYGGASQVAARGGSGLQRVLGLRSEDTIMLMGTNTLDWVELAISAIWAGITFAGVNCLASPQELIHYITATEPKAIFVEPAFMSNVSKALELLPKALFKPTVVGIDFTSSQATALPFDLSRRDNRKVVAAIVFSSGTSGKPKAVMLSHHNLINAVVSLRSSAPEMYNQNQTEVFYAPLCHIYGLITALLAPLFSGCFVVLMRKYDLKGYIQACSQLRATLLKVVPPTAVALAKDPWLATQDLTSVNTIMCAGAVLAPEIIARLEELMKGVCITQAYGMSECVITTLKPEASKRKPGSVGKILANSDIRIVDDDLRDVSPGESGEIIVRGPSLFIGYKNNPEATAEAFLDGKEWMKTGDVGRIDEEGFLYLTDRKKDLIKYRGHQVPPAELEDVLLSHDLVTEAGVCAKWDDDQGTEIPVGYVSLSPKVPAQDRERVIAEVKESHDKHVASYKKLRGGLFYLPTLPRTPTGKLLRRELPARKQAVNAATRKTQSKL</sequence>